<evidence type="ECO:0000313" key="2">
    <source>
        <dbReference type="EMBL" id="PZM11217.1"/>
    </source>
</evidence>
<dbReference type="AlphaFoldDB" id="A0A2W4CD65"/>
<evidence type="ECO:0000256" key="1">
    <source>
        <dbReference type="SAM" id="MobiDB-lite"/>
    </source>
</evidence>
<dbReference type="EMBL" id="PCDP01000040">
    <property type="protein sequence ID" value="PZM11217.1"/>
    <property type="molecule type" value="Genomic_DNA"/>
</dbReference>
<feature type="region of interest" description="Disordered" evidence="1">
    <location>
        <begin position="141"/>
        <end position="181"/>
    </location>
</feature>
<organism evidence="2 3">
    <name type="scientific">Rhizobium tubonense</name>
    <dbReference type="NCBI Taxonomy" id="484088"/>
    <lineage>
        <taxon>Bacteria</taxon>
        <taxon>Pseudomonadati</taxon>
        <taxon>Pseudomonadota</taxon>
        <taxon>Alphaproteobacteria</taxon>
        <taxon>Hyphomicrobiales</taxon>
        <taxon>Rhizobiaceae</taxon>
        <taxon>Rhizobium/Agrobacterium group</taxon>
        <taxon>Rhizobium</taxon>
    </lineage>
</organism>
<reference evidence="2 3" key="1">
    <citation type="journal article" date="2018" name="Sci. Rep.">
        <title>Rhizobium tumorigenes sp. nov., a novel plant tumorigenic bacterium isolated from cane gall tumors on thornless blackberry.</title>
        <authorList>
            <person name="Kuzmanovi N."/>
            <person name="Smalla K."/>
            <person name="Gronow S."/>
            <person name="PuBawska J."/>
        </authorList>
    </citation>
    <scope>NUCLEOTIDE SEQUENCE [LARGE SCALE GENOMIC DNA]</scope>
    <source>
        <strain evidence="2 3">CCBAU 85046</strain>
    </source>
</reference>
<dbReference type="Proteomes" id="UP000248925">
    <property type="component" value="Unassembled WGS sequence"/>
</dbReference>
<feature type="compositionally biased region" description="Basic and acidic residues" evidence="1">
    <location>
        <begin position="166"/>
        <end position="181"/>
    </location>
</feature>
<gene>
    <name evidence="2" type="ORF">CPY51_20860</name>
</gene>
<protein>
    <submittedName>
        <fullName evidence="2">Uncharacterized protein</fullName>
    </submittedName>
</protein>
<evidence type="ECO:0000313" key="3">
    <source>
        <dbReference type="Proteomes" id="UP000248925"/>
    </source>
</evidence>
<sequence length="181" mass="20448">MRVVLALDDLVGGCHSAAIDAPEFNPGDPGDFVLHTDNPKLILPRDVDWSCLTPELMEDILWMPNRLRNIIDGLESLDVSPPEFDDFFLHRQADFSRLGLRAMDLIDRICLEYGIEQPERPPYYEPRDTFEEGVALAADFSDRRRKSERNASRGTSNVTPLFGISAREERGPKPPEIDPGI</sequence>
<accession>A0A2W4CD65</accession>
<comment type="caution">
    <text evidence="2">The sequence shown here is derived from an EMBL/GenBank/DDBJ whole genome shotgun (WGS) entry which is preliminary data.</text>
</comment>
<keyword evidence="3" id="KW-1185">Reference proteome</keyword>
<name>A0A2W4CD65_9HYPH</name>
<proteinExistence type="predicted"/>